<proteinExistence type="predicted"/>
<dbReference type="Proteomes" id="UP000603904">
    <property type="component" value="Unassembled WGS sequence"/>
</dbReference>
<gene>
    <name evidence="1" type="ORF">Mco01_77210</name>
</gene>
<sequence>MEPISSLSRINVYSFITGASGSEDVEVAFTTPGVEPAEEDWHIASWGTPTSQGCPARILVGPGGGAVALSDGTYEMWVRVTGPVQQPVLRAGLVPVT</sequence>
<evidence type="ECO:0000313" key="1">
    <source>
        <dbReference type="EMBL" id="GIH44721.1"/>
    </source>
</evidence>
<accession>A0ABQ4GCI5</accession>
<protein>
    <submittedName>
        <fullName evidence="1">Uncharacterized protein</fullName>
    </submittedName>
</protein>
<name>A0ABQ4GCI5_9ACTN</name>
<dbReference type="EMBL" id="BOOC01000070">
    <property type="protein sequence ID" value="GIH44721.1"/>
    <property type="molecule type" value="Genomic_DNA"/>
</dbReference>
<evidence type="ECO:0000313" key="2">
    <source>
        <dbReference type="Proteomes" id="UP000603904"/>
    </source>
</evidence>
<reference evidence="1 2" key="1">
    <citation type="submission" date="2021-01" db="EMBL/GenBank/DDBJ databases">
        <title>Whole genome shotgun sequence of Microbispora corallina NBRC 16416.</title>
        <authorList>
            <person name="Komaki H."/>
            <person name="Tamura T."/>
        </authorList>
    </citation>
    <scope>NUCLEOTIDE SEQUENCE [LARGE SCALE GENOMIC DNA]</scope>
    <source>
        <strain evidence="1 2">NBRC 16416</strain>
    </source>
</reference>
<comment type="caution">
    <text evidence="1">The sequence shown here is derived from an EMBL/GenBank/DDBJ whole genome shotgun (WGS) entry which is preliminary data.</text>
</comment>
<dbReference type="RefSeq" id="WP_204061696.1">
    <property type="nucleotide sequence ID" value="NZ_BAAAGP010000030.1"/>
</dbReference>
<keyword evidence="2" id="KW-1185">Reference proteome</keyword>
<organism evidence="1 2">
    <name type="scientific">Microbispora corallina</name>
    <dbReference type="NCBI Taxonomy" id="83302"/>
    <lineage>
        <taxon>Bacteria</taxon>
        <taxon>Bacillati</taxon>
        <taxon>Actinomycetota</taxon>
        <taxon>Actinomycetes</taxon>
        <taxon>Streptosporangiales</taxon>
        <taxon>Streptosporangiaceae</taxon>
        <taxon>Microbispora</taxon>
    </lineage>
</organism>